<dbReference type="Proteomes" id="UP000034616">
    <property type="component" value="Unassembled WGS sequence"/>
</dbReference>
<feature type="signal peptide" evidence="1">
    <location>
        <begin position="1"/>
        <end position="20"/>
    </location>
</feature>
<evidence type="ECO:0000313" key="2">
    <source>
        <dbReference type="EMBL" id="KKR87570.1"/>
    </source>
</evidence>
<protein>
    <recommendedName>
        <fullName evidence="4">Lipoprotein</fullName>
    </recommendedName>
</protein>
<accession>A0A0G0WSZ9</accession>
<organism evidence="2 3">
    <name type="scientific">Candidatus Uhrbacteria bacterium GW2011_GWC2_41_11</name>
    <dbReference type="NCBI Taxonomy" id="1618985"/>
    <lineage>
        <taxon>Bacteria</taxon>
        <taxon>Candidatus Uhriibacteriota</taxon>
    </lineage>
</organism>
<evidence type="ECO:0008006" key="4">
    <source>
        <dbReference type="Google" id="ProtNLM"/>
    </source>
</evidence>
<evidence type="ECO:0000313" key="3">
    <source>
        <dbReference type="Proteomes" id="UP000034616"/>
    </source>
</evidence>
<keyword evidence="1" id="KW-0732">Signal</keyword>
<feature type="chain" id="PRO_5002535161" description="Lipoprotein" evidence="1">
    <location>
        <begin position="21"/>
        <end position="219"/>
    </location>
</feature>
<dbReference type="EMBL" id="LCAH01000002">
    <property type="protein sequence ID" value="KKR87570.1"/>
    <property type="molecule type" value="Genomic_DNA"/>
</dbReference>
<dbReference type="AlphaFoldDB" id="A0A0G0WSZ9"/>
<evidence type="ECO:0000256" key="1">
    <source>
        <dbReference type="SAM" id="SignalP"/>
    </source>
</evidence>
<comment type="caution">
    <text evidence="2">The sequence shown here is derived from an EMBL/GenBank/DDBJ whole genome shotgun (WGS) entry which is preliminary data.</text>
</comment>
<gene>
    <name evidence="2" type="ORF">UU35_C0002G0071</name>
</gene>
<sequence length="219" mass="24926">MSFFFLQSIFFLLLSFSLVGNGCTQTSSADKQPFEKQEKSSSSLLSYTDPVLGISFDYPASWKQIMVKEEQGFYTQEEKKDKKGNLLYDGVIHRNLLVDNGHQSLFFLSAHDKGTPLGRGGFLSDLSDHFHSQEQIEIWCEEQLDCEMVTTSSGLHVAHAYTAKTEIWGEPLENIDVYAIFHPNHAFGGIVIFNLNFVKEHLGREEEAFQTLIHSFKFL</sequence>
<reference evidence="2 3" key="1">
    <citation type="journal article" date="2015" name="Nature">
        <title>rRNA introns, odd ribosomes, and small enigmatic genomes across a large radiation of phyla.</title>
        <authorList>
            <person name="Brown C.T."/>
            <person name="Hug L.A."/>
            <person name="Thomas B.C."/>
            <person name="Sharon I."/>
            <person name="Castelle C.J."/>
            <person name="Singh A."/>
            <person name="Wilkins M.J."/>
            <person name="Williams K.H."/>
            <person name="Banfield J.F."/>
        </authorList>
    </citation>
    <scope>NUCLEOTIDE SEQUENCE [LARGE SCALE GENOMIC DNA]</scope>
</reference>
<name>A0A0G0WSZ9_9BACT</name>
<proteinExistence type="predicted"/>